<evidence type="ECO:0000313" key="3">
    <source>
        <dbReference type="Proteomes" id="UP000324748"/>
    </source>
</evidence>
<evidence type="ECO:0000256" key="1">
    <source>
        <dbReference type="SAM" id="Phobius"/>
    </source>
</evidence>
<keyword evidence="1" id="KW-1133">Transmembrane helix</keyword>
<sequence length="101" mass="11114">MGGRGRKKNRPLGDPDGPTRLVCLIFFPAYLSHASPAFSSSCLCNLNPSSASTAPCYLRNSVIVYTSVLSRKLLYVFPNMFLSSNIVVFLLLLHHGLLIKE</sequence>
<keyword evidence="1" id="KW-0472">Membrane</keyword>
<gene>
    <name evidence="2" type="ORF">PGT21_028722</name>
</gene>
<reference evidence="2 3" key="1">
    <citation type="submission" date="2019-05" db="EMBL/GenBank/DDBJ databases">
        <title>Emergence of the Ug99 lineage of the wheat stem rust pathogen through somatic hybridization.</title>
        <authorList>
            <person name="Li F."/>
            <person name="Upadhyaya N.M."/>
            <person name="Sperschneider J."/>
            <person name="Matny O."/>
            <person name="Nguyen-Phuc H."/>
            <person name="Mago R."/>
            <person name="Raley C."/>
            <person name="Miller M.E."/>
            <person name="Silverstein K.A.T."/>
            <person name="Henningsen E."/>
            <person name="Hirsch C.D."/>
            <person name="Visser B."/>
            <person name="Pretorius Z.A."/>
            <person name="Steffenson B.J."/>
            <person name="Schwessinger B."/>
            <person name="Dodds P.N."/>
            <person name="Figueroa M."/>
        </authorList>
    </citation>
    <scope>NUCLEOTIDE SEQUENCE [LARGE SCALE GENOMIC DNA]</scope>
    <source>
        <strain evidence="2">21-0</strain>
    </source>
</reference>
<comment type="caution">
    <text evidence="2">The sequence shown here is derived from an EMBL/GenBank/DDBJ whole genome shotgun (WGS) entry which is preliminary data.</text>
</comment>
<dbReference type="AlphaFoldDB" id="A0A5B0PVB5"/>
<evidence type="ECO:0000313" key="2">
    <source>
        <dbReference type="EMBL" id="KAA1104638.1"/>
    </source>
</evidence>
<organism evidence="2 3">
    <name type="scientific">Puccinia graminis f. sp. tritici</name>
    <dbReference type="NCBI Taxonomy" id="56615"/>
    <lineage>
        <taxon>Eukaryota</taxon>
        <taxon>Fungi</taxon>
        <taxon>Dikarya</taxon>
        <taxon>Basidiomycota</taxon>
        <taxon>Pucciniomycotina</taxon>
        <taxon>Pucciniomycetes</taxon>
        <taxon>Pucciniales</taxon>
        <taxon>Pucciniaceae</taxon>
        <taxon>Puccinia</taxon>
    </lineage>
</organism>
<dbReference type="EMBL" id="VSWC01000041">
    <property type="protein sequence ID" value="KAA1104638.1"/>
    <property type="molecule type" value="Genomic_DNA"/>
</dbReference>
<dbReference type="Proteomes" id="UP000324748">
    <property type="component" value="Unassembled WGS sequence"/>
</dbReference>
<protein>
    <submittedName>
        <fullName evidence="2">Uncharacterized protein</fullName>
    </submittedName>
</protein>
<accession>A0A5B0PVB5</accession>
<keyword evidence="1" id="KW-0812">Transmembrane</keyword>
<keyword evidence="3" id="KW-1185">Reference proteome</keyword>
<feature type="transmembrane region" description="Helical" evidence="1">
    <location>
        <begin position="73"/>
        <end position="93"/>
    </location>
</feature>
<name>A0A5B0PVB5_PUCGR</name>
<proteinExistence type="predicted"/>